<accession>A0A0S2K5Z8</accession>
<keyword evidence="4 6" id="KW-0378">Hydrolase</keyword>
<dbReference type="Proteomes" id="UP000061457">
    <property type="component" value="Chromosome I"/>
</dbReference>
<protein>
    <recommendedName>
        <fullName evidence="3 6">Beta-lactamase</fullName>
        <ecNumber evidence="3 6">3.5.2.6</ecNumber>
    </recommendedName>
</protein>
<evidence type="ECO:0000259" key="7">
    <source>
        <dbReference type="Pfam" id="PF00144"/>
    </source>
</evidence>
<dbReference type="GO" id="GO:0030288">
    <property type="term" value="C:outer membrane-bounded periplasmic space"/>
    <property type="evidence" value="ECO:0007669"/>
    <property type="project" value="InterPro"/>
</dbReference>
<dbReference type="PROSITE" id="PS00336">
    <property type="entry name" value="BETA_LACTAMASE_C"/>
    <property type="match status" value="1"/>
</dbReference>
<dbReference type="GO" id="GO:0008800">
    <property type="term" value="F:beta-lactamase activity"/>
    <property type="evidence" value="ECO:0007669"/>
    <property type="project" value="UniProtKB-UniRule"/>
</dbReference>
<dbReference type="RefSeq" id="WP_058031347.1">
    <property type="nucleotide sequence ID" value="NZ_CP013187.1"/>
</dbReference>
<dbReference type="PANTHER" id="PTHR46825">
    <property type="entry name" value="D-ALANYL-D-ALANINE-CARBOXYPEPTIDASE/ENDOPEPTIDASE AMPH"/>
    <property type="match status" value="1"/>
</dbReference>
<evidence type="ECO:0000256" key="3">
    <source>
        <dbReference type="ARBA" id="ARBA00012865"/>
    </source>
</evidence>
<gene>
    <name evidence="8" type="ORF">PP2015_3224</name>
</gene>
<evidence type="ECO:0000313" key="8">
    <source>
        <dbReference type="EMBL" id="ALO43702.1"/>
    </source>
</evidence>
<evidence type="ECO:0000256" key="1">
    <source>
        <dbReference type="ARBA" id="ARBA00001526"/>
    </source>
</evidence>
<dbReference type="SUPFAM" id="SSF56601">
    <property type="entry name" value="beta-lactamase/transpeptidase-like"/>
    <property type="match status" value="1"/>
</dbReference>
<dbReference type="STRING" id="161398.PP2015_3224"/>
<dbReference type="EMBL" id="CP013187">
    <property type="protein sequence ID" value="ALO43702.1"/>
    <property type="molecule type" value="Genomic_DNA"/>
</dbReference>
<dbReference type="InterPro" id="IPR012338">
    <property type="entry name" value="Beta-lactam/transpept-like"/>
</dbReference>
<evidence type="ECO:0000256" key="4">
    <source>
        <dbReference type="ARBA" id="ARBA00022801"/>
    </source>
</evidence>
<dbReference type="EC" id="3.5.2.6" evidence="3 6"/>
<proteinExistence type="inferred from homology"/>
<keyword evidence="9" id="KW-1185">Reference proteome</keyword>
<keyword evidence="5 6" id="KW-0046">Antibiotic resistance</keyword>
<dbReference type="Pfam" id="PF00144">
    <property type="entry name" value="Beta-lactamase"/>
    <property type="match status" value="1"/>
</dbReference>
<reference evidence="8 9" key="1">
    <citation type="submission" date="2015-11" db="EMBL/GenBank/DDBJ databases">
        <authorList>
            <person name="Zhang Y."/>
            <person name="Guo Z."/>
        </authorList>
    </citation>
    <scope>NUCLEOTIDE SEQUENCE [LARGE SCALE GENOMIC DNA]</scope>
    <source>
        <strain evidence="8 9">KCTC 12086</strain>
    </source>
</reference>
<comment type="catalytic activity">
    <reaction evidence="1 6">
        <text>a beta-lactam + H2O = a substituted beta-amino acid</text>
        <dbReference type="Rhea" id="RHEA:20401"/>
        <dbReference type="ChEBI" id="CHEBI:15377"/>
        <dbReference type="ChEBI" id="CHEBI:35627"/>
        <dbReference type="ChEBI" id="CHEBI:140347"/>
        <dbReference type="EC" id="3.5.2.6"/>
    </reaction>
</comment>
<dbReference type="Gene3D" id="3.40.710.10">
    <property type="entry name" value="DD-peptidase/beta-lactamase superfamily"/>
    <property type="match status" value="1"/>
</dbReference>
<evidence type="ECO:0000256" key="5">
    <source>
        <dbReference type="ARBA" id="ARBA00023251"/>
    </source>
</evidence>
<sequence length="302" mass="33498">MPELFSDIAAAVIVLKGEKQEFYFNGAKVNKSSLFEIGSVSKPLFALLTSQLVNEEVWSINMPVANLLDKQYAHHSYSLKQLLTHRSGLPRLPSNLKPISIDDPYANFDSSSLLHALVAPNNSPGQYEYSNYGYGLLGWLMSQELNMTQANMVQDYLFKTLNMTDAKLALSGTQHTKLKGRDYYGDEVPNWHFNSLVGAGGVLASPQDMASWVSFYWLKSEQNIKLTEAIALSLSPLNNDMAYAWSLGQNGSYFHGGKTAGFNTMVVFDPKKQIAVITMVAGERDAGSIAMTLFEQLQEKDN</sequence>
<dbReference type="AlphaFoldDB" id="A0A0S2K5Z8"/>
<dbReference type="GO" id="GO:0017001">
    <property type="term" value="P:antibiotic catabolic process"/>
    <property type="evidence" value="ECO:0007669"/>
    <property type="project" value="InterPro"/>
</dbReference>
<feature type="domain" description="Beta-lactamase-related" evidence="7">
    <location>
        <begin position="10"/>
        <end position="284"/>
    </location>
</feature>
<evidence type="ECO:0000256" key="6">
    <source>
        <dbReference type="RuleBase" id="RU361140"/>
    </source>
</evidence>
<dbReference type="InterPro" id="IPR001586">
    <property type="entry name" value="Beta-lactam_class-C_AS"/>
</dbReference>
<dbReference type="PATRIC" id="fig|161398.10.peg.3287"/>
<organism evidence="8 9">
    <name type="scientific">Pseudoalteromonas phenolica</name>
    <dbReference type="NCBI Taxonomy" id="161398"/>
    <lineage>
        <taxon>Bacteria</taxon>
        <taxon>Pseudomonadati</taxon>
        <taxon>Pseudomonadota</taxon>
        <taxon>Gammaproteobacteria</taxon>
        <taxon>Alteromonadales</taxon>
        <taxon>Pseudoalteromonadaceae</taxon>
        <taxon>Pseudoalteromonas</taxon>
    </lineage>
</organism>
<dbReference type="InterPro" id="IPR050491">
    <property type="entry name" value="AmpC-like"/>
</dbReference>
<dbReference type="PANTHER" id="PTHR46825:SF9">
    <property type="entry name" value="BETA-LACTAMASE-RELATED DOMAIN-CONTAINING PROTEIN"/>
    <property type="match status" value="1"/>
</dbReference>
<dbReference type="InterPro" id="IPR001466">
    <property type="entry name" value="Beta-lactam-related"/>
</dbReference>
<name>A0A0S2K5Z8_9GAMM</name>
<evidence type="ECO:0000313" key="9">
    <source>
        <dbReference type="Proteomes" id="UP000061457"/>
    </source>
</evidence>
<dbReference type="GO" id="GO:0046677">
    <property type="term" value="P:response to antibiotic"/>
    <property type="evidence" value="ECO:0007669"/>
    <property type="project" value="UniProtKB-UniRule"/>
</dbReference>
<dbReference type="KEGG" id="pphe:PP2015_3224"/>
<comment type="similarity">
    <text evidence="2 6">Belongs to the class-C beta-lactamase family.</text>
</comment>
<evidence type="ECO:0000256" key="2">
    <source>
        <dbReference type="ARBA" id="ARBA00007840"/>
    </source>
</evidence>